<name>A0A0V0GVB2_SOLCH</name>
<organism evidence="1">
    <name type="scientific">Solanum chacoense</name>
    <name type="common">Chaco potato</name>
    <dbReference type="NCBI Taxonomy" id="4108"/>
    <lineage>
        <taxon>Eukaryota</taxon>
        <taxon>Viridiplantae</taxon>
        <taxon>Streptophyta</taxon>
        <taxon>Embryophyta</taxon>
        <taxon>Tracheophyta</taxon>
        <taxon>Spermatophyta</taxon>
        <taxon>Magnoliopsida</taxon>
        <taxon>eudicotyledons</taxon>
        <taxon>Gunneridae</taxon>
        <taxon>Pentapetalae</taxon>
        <taxon>asterids</taxon>
        <taxon>lamiids</taxon>
        <taxon>Solanales</taxon>
        <taxon>Solanaceae</taxon>
        <taxon>Solanoideae</taxon>
        <taxon>Solaneae</taxon>
        <taxon>Solanum</taxon>
    </lineage>
</organism>
<evidence type="ECO:0000313" key="1">
    <source>
        <dbReference type="EMBL" id="JAP12082.1"/>
    </source>
</evidence>
<accession>A0A0V0GVB2</accession>
<reference evidence="1" key="1">
    <citation type="submission" date="2015-12" db="EMBL/GenBank/DDBJ databases">
        <title>Gene expression during late stages of embryo sac development: a critical building block for successful pollen-pistil interactions.</title>
        <authorList>
            <person name="Liu Y."/>
            <person name="Joly V."/>
            <person name="Sabar M."/>
            <person name="Matton D.P."/>
        </authorList>
    </citation>
    <scope>NUCLEOTIDE SEQUENCE</scope>
</reference>
<protein>
    <submittedName>
        <fullName evidence="1">Putative ovule protein</fullName>
    </submittedName>
</protein>
<sequence>MTLVIKKIAFFTFPLLFSIQKLIMSIQNRVLKPIKLVSINFEAQNKHIKLQLTCKNHPKKQ</sequence>
<dbReference type="AlphaFoldDB" id="A0A0V0GVB2"/>
<proteinExistence type="predicted"/>
<dbReference type="EMBL" id="GEDG01030174">
    <property type="protein sequence ID" value="JAP12082.1"/>
    <property type="molecule type" value="Transcribed_RNA"/>
</dbReference>